<comment type="caution">
    <text evidence="1">The sequence shown here is derived from an EMBL/GenBank/DDBJ whole genome shotgun (WGS) entry which is preliminary data.</text>
</comment>
<accession>A0AAN8WX98</accession>
<dbReference type="EMBL" id="JAXCGZ010011833">
    <property type="protein sequence ID" value="KAK7074071.1"/>
    <property type="molecule type" value="Genomic_DNA"/>
</dbReference>
<keyword evidence="2" id="KW-1185">Reference proteome</keyword>
<sequence length="111" mass="12691">MFERVNGVFGCRTRLSNVFDNQIPRSHVRTSLQTRVCRTTVRKGIHPYPPALTCLCISPFEGVNRKWVKKQQFDSQQDVRKDVHSYLPAPSCLCSPRFELGLIATNKTVVI</sequence>
<reference evidence="1 2" key="1">
    <citation type="submission" date="2023-11" db="EMBL/GenBank/DDBJ databases">
        <title>Halocaridina rubra genome assembly.</title>
        <authorList>
            <person name="Smith C."/>
        </authorList>
    </citation>
    <scope>NUCLEOTIDE SEQUENCE [LARGE SCALE GENOMIC DNA]</scope>
    <source>
        <strain evidence="1">EP-1</strain>
        <tissue evidence="1">Whole</tissue>
    </source>
</reference>
<protein>
    <submittedName>
        <fullName evidence="1">Uncharacterized protein</fullName>
    </submittedName>
</protein>
<evidence type="ECO:0000313" key="2">
    <source>
        <dbReference type="Proteomes" id="UP001381693"/>
    </source>
</evidence>
<dbReference type="Proteomes" id="UP001381693">
    <property type="component" value="Unassembled WGS sequence"/>
</dbReference>
<proteinExistence type="predicted"/>
<evidence type="ECO:0000313" key="1">
    <source>
        <dbReference type="EMBL" id="KAK7074071.1"/>
    </source>
</evidence>
<name>A0AAN8WX98_HALRR</name>
<dbReference type="AlphaFoldDB" id="A0AAN8WX98"/>
<organism evidence="1 2">
    <name type="scientific">Halocaridina rubra</name>
    <name type="common">Hawaiian red shrimp</name>
    <dbReference type="NCBI Taxonomy" id="373956"/>
    <lineage>
        <taxon>Eukaryota</taxon>
        <taxon>Metazoa</taxon>
        <taxon>Ecdysozoa</taxon>
        <taxon>Arthropoda</taxon>
        <taxon>Crustacea</taxon>
        <taxon>Multicrustacea</taxon>
        <taxon>Malacostraca</taxon>
        <taxon>Eumalacostraca</taxon>
        <taxon>Eucarida</taxon>
        <taxon>Decapoda</taxon>
        <taxon>Pleocyemata</taxon>
        <taxon>Caridea</taxon>
        <taxon>Atyoidea</taxon>
        <taxon>Atyidae</taxon>
        <taxon>Halocaridina</taxon>
    </lineage>
</organism>
<gene>
    <name evidence="1" type="ORF">SK128_023329</name>
</gene>